<evidence type="ECO:0000256" key="4">
    <source>
        <dbReference type="SAM" id="Coils"/>
    </source>
</evidence>
<feature type="chain" id="PRO_5045375594" evidence="5">
    <location>
        <begin position="22"/>
        <end position="348"/>
    </location>
</feature>
<evidence type="ECO:0000259" key="9">
    <source>
        <dbReference type="Pfam" id="PF25967"/>
    </source>
</evidence>
<comment type="similarity">
    <text evidence="2">Belongs to the membrane fusion protein (MFP) (TC 8.A.1) family.</text>
</comment>
<feature type="coiled-coil region" evidence="4">
    <location>
        <begin position="94"/>
        <end position="166"/>
    </location>
</feature>
<dbReference type="Pfam" id="PF25954">
    <property type="entry name" value="Beta-barrel_RND_2"/>
    <property type="match status" value="1"/>
</dbReference>
<dbReference type="RefSeq" id="WP_369665607.1">
    <property type="nucleotide sequence ID" value="NZ_JBDKXB010000002.1"/>
</dbReference>
<evidence type="ECO:0000313" key="11">
    <source>
        <dbReference type="Proteomes" id="UP001564408"/>
    </source>
</evidence>
<dbReference type="SUPFAM" id="SSF111369">
    <property type="entry name" value="HlyD-like secretion proteins"/>
    <property type="match status" value="1"/>
</dbReference>
<evidence type="ECO:0000259" key="8">
    <source>
        <dbReference type="Pfam" id="PF25954"/>
    </source>
</evidence>
<dbReference type="Pfam" id="PF25917">
    <property type="entry name" value="BSH_RND"/>
    <property type="match status" value="1"/>
</dbReference>
<proteinExistence type="inferred from homology"/>
<keyword evidence="5" id="KW-0732">Signal</keyword>
<evidence type="ECO:0000313" key="10">
    <source>
        <dbReference type="EMBL" id="MEY6431222.1"/>
    </source>
</evidence>
<keyword evidence="3" id="KW-0813">Transport</keyword>
<feature type="domain" description="CusB-like beta-barrel" evidence="8">
    <location>
        <begin position="201"/>
        <end position="270"/>
    </location>
</feature>
<dbReference type="Gene3D" id="2.40.30.170">
    <property type="match status" value="1"/>
</dbReference>
<organism evidence="10 11">
    <name type="scientific">Thioalkalicoccus limnaeus</name>
    <dbReference type="NCBI Taxonomy" id="120681"/>
    <lineage>
        <taxon>Bacteria</taxon>
        <taxon>Pseudomonadati</taxon>
        <taxon>Pseudomonadota</taxon>
        <taxon>Gammaproteobacteria</taxon>
        <taxon>Chromatiales</taxon>
        <taxon>Chromatiaceae</taxon>
        <taxon>Thioalkalicoccus</taxon>
    </lineage>
</organism>
<dbReference type="EMBL" id="JBDKXB010000002">
    <property type="protein sequence ID" value="MEY6431222.1"/>
    <property type="molecule type" value="Genomic_DNA"/>
</dbReference>
<name>A0ABV4B9Z4_9GAMM</name>
<dbReference type="Pfam" id="PF25876">
    <property type="entry name" value="HH_MFP_RND"/>
    <property type="match status" value="1"/>
</dbReference>
<dbReference type="PANTHER" id="PTHR30469:SF18">
    <property type="entry name" value="RESISTANCE-NODULATION-CELL DIVISION (RND) EFFLUX MEMBRANE FUSION PROTEIN-RELATED"/>
    <property type="match status" value="1"/>
</dbReference>
<dbReference type="NCBIfam" id="TIGR01730">
    <property type="entry name" value="RND_mfp"/>
    <property type="match status" value="1"/>
</dbReference>
<dbReference type="PANTHER" id="PTHR30469">
    <property type="entry name" value="MULTIDRUG RESISTANCE PROTEIN MDTA"/>
    <property type="match status" value="1"/>
</dbReference>
<sequence length="348" mass="37521">MSSFRFIPLLALALALAGAVAAESAPPPLATAAAEYRVVAREFRLDGVVEALHRSTVSAQTQGQVEELHYDVDDYVEKGALLVRLRDTEHRARVSQATAEVRSATATLERVRDEHERIAGLFAKRSVSESAMDAATAELTAVEAALESATARLEQAEEQLAYTRIRAPYSGLVTHRHISRGEMASPGTPLMSGISLDALRVVVDVPQSLIPAVRAGGQARIQLPDGELIEATRITIFPFADMGSSTFQVRLMLPEGLPGLFPGMFVKTRFVVGERRELLVPQAALVQRSEVTGVYVVDEAGRPSLRQIRVGRQVGDQFVVLAGLDEGEQVAIDPIAASLARKALGDRP</sequence>
<evidence type="ECO:0000256" key="5">
    <source>
        <dbReference type="SAM" id="SignalP"/>
    </source>
</evidence>
<dbReference type="InterPro" id="IPR058627">
    <property type="entry name" value="MdtA-like_C"/>
</dbReference>
<evidence type="ECO:0000256" key="2">
    <source>
        <dbReference type="ARBA" id="ARBA00009477"/>
    </source>
</evidence>
<dbReference type="Gene3D" id="2.40.50.100">
    <property type="match status" value="1"/>
</dbReference>
<comment type="caution">
    <text evidence="10">The sequence shown here is derived from an EMBL/GenBank/DDBJ whole genome shotgun (WGS) entry which is preliminary data.</text>
</comment>
<dbReference type="Gene3D" id="2.40.420.20">
    <property type="match status" value="1"/>
</dbReference>
<feature type="domain" description="Multidrug resistance protein MdtA-like C-terminal permuted SH3" evidence="9">
    <location>
        <begin position="278"/>
        <end position="335"/>
    </location>
</feature>
<dbReference type="InterPro" id="IPR058624">
    <property type="entry name" value="MdtA-like_HH"/>
</dbReference>
<dbReference type="Gene3D" id="1.10.287.470">
    <property type="entry name" value="Helix hairpin bin"/>
    <property type="match status" value="1"/>
</dbReference>
<feature type="domain" description="Multidrug resistance protein MdtA-like barrel-sandwich hybrid" evidence="7">
    <location>
        <begin position="56"/>
        <end position="189"/>
    </location>
</feature>
<dbReference type="InterPro" id="IPR058792">
    <property type="entry name" value="Beta-barrel_RND_2"/>
</dbReference>
<dbReference type="InterPro" id="IPR058625">
    <property type="entry name" value="MdtA-like_BSH"/>
</dbReference>
<keyword evidence="4" id="KW-0175">Coiled coil</keyword>
<feature type="domain" description="Multidrug resistance protein MdtA-like alpha-helical hairpin" evidence="6">
    <location>
        <begin position="95"/>
        <end position="163"/>
    </location>
</feature>
<comment type="subcellular location">
    <subcellularLocation>
        <location evidence="1">Cell envelope</location>
    </subcellularLocation>
</comment>
<accession>A0ABV4B9Z4</accession>
<reference evidence="10 11" key="1">
    <citation type="submission" date="2024-05" db="EMBL/GenBank/DDBJ databases">
        <title>Genome Sequence and Characterization of the New Strain Purple Sulfur Bacterium of Genus Thioalkalicoccus.</title>
        <authorList>
            <person name="Bryantseva I.A."/>
            <person name="Kyndt J.A."/>
            <person name="Imhoff J.F."/>
        </authorList>
    </citation>
    <scope>NUCLEOTIDE SEQUENCE [LARGE SCALE GENOMIC DNA]</scope>
    <source>
        <strain evidence="10 11">Um2</strain>
    </source>
</reference>
<dbReference type="Pfam" id="PF25967">
    <property type="entry name" value="RND-MFP_C"/>
    <property type="match status" value="1"/>
</dbReference>
<keyword evidence="11" id="KW-1185">Reference proteome</keyword>
<evidence type="ECO:0000259" key="6">
    <source>
        <dbReference type="Pfam" id="PF25876"/>
    </source>
</evidence>
<feature type="signal peptide" evidence="5">
    <location>
        <begin position="1"/>
        <end position="21"/>
    </location>
</feature>
<gene>
    <name evidence="10" type="ORF">ABC977_02235</name>
</gene>
<protein>
    <submittedName>
        <fullName evidence="10">Efflux RND transporter periplasmic adaptor subunit</fullName>
    </submittedName>
</protein>
<evidence type="ECO:0000256" key="1">
    <source>
        <dbReference type="ARBA" id="ARBA00004196"/>
    </source>
</evidence>
<dbReference type="InterPro" id="IPR006143">
    <property type="entry name" value="RND_pump_MFP"/>
</dbReference>
<evidence type="ECO:0000256" key="3">
    <source>
        <dbReference type="ARBA" id="ARBA00022448"/>
    </source>
</evidence>
<dbReference type="Proteomes" id="UP001564408">
    <property type="component" value="Unassembled WGS sequence"/>
</dbReference>
<evidence type="ECO:0000259" key="7">
    <source>
        <dbReference type="Pfam" id="PF25917"/>
    </source>
</evidence>